<dbReference type="InterPro" id="IPR008621">
    <property type="entry name" value="Cbb3-typ_cyt_oxidase_comp"/>
</dbReference>
<evidence type="ECO:0000313" key="3">
    <source>
        <dbReference type="Proteomes" id="UP000482578"/>
    </source>
</evidence>
<feature type="transmembrane region" description="Helical" evidence="1">
    <location>
        <begin position="6"/>
        <end position="27"/>
    </location>
</feature>
<protein>
    <submittedName>
        <fullName evidence="2">Cbb3-type cytochrome c oxidase subunit 3</fullName>
    </submittedName>
</protein>
<gene>
    <name evidence="2" type="ORF">GZH52_09145</name>
</gene>
<dbReference type="RefSeq" id="WP_163316168.1">
    <property type="nucleotide sequence ID" value="NZ_JAAGAA010000006.1"/>
</dbReference>
<dbReference type="Proteomes" id="UP000482578">
    <property type="component" value="Unassembled WGS sequence"/>
</dbReference>
<comment type="caution">
    <text evidence="2">The sequence shown here is derived from an EMBL/GenBank/DDBJ whole genome shotgun (WGS) entry which is preliminary data.</text>
</comment>
<dbReference type="AlphaFoldDB" id="A0A6B2KSQ0"/>
<dbReference type="Pfam" id="PF05545">
    <property type="entry name" value="FixQ"/>
    <property type="match status" value="1"/>
</dbReference>
<reference evidence="2 3" key="1">
    <citation type="submission" date="2020-02" db="EMBL/GenBank/DDBJ databases">
        <authorList>
            <person name="Yang Z."/>
        </authorList>
    </citation>
    <scope>NUCLEOTIDE SEQUENCE [LARGE SCALE GENOMIC DNA]</scope>
    <source>
        <strain evidence="2 3">HX-7-9</strain>
    </source>
</reference>
<name>A0A6B2KSQ0_9NEIS</name>
<evidence type="ECO:0000313" key="2">
    <source>
        <dbReference type="EMBL" id="NDV12967.1"/>
    </source>
</evidence>
<evidence type="ECO:0000256" key="1">
    <source>
        <dbReference type="SAM" id="Phobius"/>
    </source>
</evidence>
<keyword evidence="1" id="KW-1133">Transmembrane helix</keyword>
<organism evidence="2 3">
    <name type="scientific">Crenobacter caeni</name>
    <dbReference type="NCBI Taxonomy" id="2705474"/>
    <lineage>
        <taxon>Bacteria</taxon>
        <taxon>Pseudomonadati</taxon>
        <taxon>Pseudomonadota</taxon>
        <taxon>Betaproteobacteria</taxon>
        <taxon>Neisseriales</taxon>
        <taxon>Neisseriaceae</taxon>
        <taxon>Crenobacter</taxon>
    </lineage>
</organism>
<keyword evidence="3" id="KW-1185">Reference proteome</keyword>
<dbReference type="EMBL" id="JAAGAA010000006">
    <property type="protein sequence ID" value="NDV12967.1"/>
    <property type="molecule type" value="Genomic_DNA"/>
</dbReference>
<keyword evidence="1" id="KW-0472">Membrane</keyword>
<proteinExistence type="predicted"/>
<sequence length="63" mass="7064">MDWTNFARSMFTVLCFASFIVILLGAYGKKSKQRYEEAAMLPFMDDEHASGQAPERASNGAKQ</sequence>
<keyword evidence="1" id="KW-0812">Transmembrane</keyword>
<accession>A0A6B2KSQ0</accession>